<evidence type="ECO:0000313" key="3">
    <source>
        <dbReference type="Proteomes" id="UP000199682"/>
    </source>
</evidence>
<gene>
    <name evidence="2" type="ORF">SAMN04488074_10119</name>
</gene>
<name>A0A1G8PFQ4_9PSEU</name>
<dbReference type="Proteomes" id="UP000199682">
    <property type="component" value="Unassembled WGS sequence"/>
</dbReference>
<sequence>MFATGIKARMTRTAVVTGGGTGIGKAVAARLVEQGLDVVITGRREDVLKAAADEIGARAVAFDASDPVAVQAALDDLPSQVDVLVNNAGGNVARRRPAPENLAGLRDLWIASYEANVVSAVLVTTALEPRLADNARVVTVGSIAGRRGSGSYGAAKAAVEAWTADLAFSLGSRGITVNVVSPGVTEDTEFFGGTLSEERRKVLVGNTANGRAGTPADVAAAIAFLTSPEAGHVTAQVIGVNGGAGLGR</sequence>
<dbReference type="PANTHER" id="PTHR42760">
    <property type="entry name" value="SHORT-CHAIN DEHYDROGENASES/REDUCTASES FAMILY MEMBER"/>
    <property type="match status" value="1"/>
</dbReference>
<organism evidence="2 3">
    <name type="scientific">Lentzea albidocapillata subsp. violacea</name>
    <dbReference type="NCBI Taxonomy" id="128104"/>
    <lineage>
        <taxon>Bacteria</taxon>
        <taxon>Bacillati</taxon>
        <taxon>Actinomycetota</taxon>
        <taxon>Actinomycetes</taxon>
        <taxon>Pseudonocardiales</taxon>
        <taxon>Pseudonocardiaceae</taxon>
        <taxon>Lentzea</taxon>
    </lineage>
</organism>
<dbReference type="Pfam" id="PF13561">
    <property type="entry name" value="adh_short_C2"/>
    <property type="match status" value="1"/>
</dbReference>
<dbReference type="PANTHER" id="PTHR42760:SF40">
    <property type="entry name" value="3-OXOACYL-[ACYL-CARRIER-PROTEIN] REDUCTASE, CHLOROPLASTIC"/>
    <property type="match status" value="1"/>
</dbReference>
<dbReference type="SUPFAM" id="SSF51735">
    <property type="entry name" value="NAD(P)-binding Rossmann-fold domains"/>
    <property type="match status" value="1"/>
</dbReference>
<evidence type="ECO:0000256" key="1">
    <source>
        <dbReference type="ARBA" id="ARBA00006484"/>
    </source>
</evidence>
<dbReference type="InterPro" id="IPR002347">
    <property type="entry name" value="SDR_fam"/>
</dbReference>
<dbReference type="GO" id="GO:0030497">
    <property type="term" value="P:fatty acid elongation"/>
    <property type="evidence" value="ECO:0007669"/>
    <property type="project" value="TreeGrafter"/>
</dbReference>
<comment type="similarity">
    <text evidence="1">Belongs to the short-chain dehydrogenases/reductases (SDR) family.</text>
</comment>
<accession>A0A1G8PFQ4</accession>
<protein>
    <submittedName>
        <fullName evidence="2">3-oxoacyl-[acyl-carrier protein] reductase</fullName>
    </submittedName>
</protein>
<dbReference type="GO" id="GO:0016616">
    <property type="term" value="F:oxidoreductase activity, acting on the CH-OH group of donors, NAD or NADP as acceptor"/>
    <property type="evidence" value="ECO:0007669"/>
    <property type="project" value="TreeGrafter"/>
</dbReference>
<dbReference type="InterPro" id="IPR036291">
    <property type="entry name" value="NAD(P)-bd_dom_sf"/>
</dbReference>
<dbReference type="PRINTS" id="PR00080">
    <property type="entry name" value="SDRFAMILY"/>
</dbReference>
<reference evidence="3" key="1">
    <citation type="submission" date="2016-10" db="EMBL/GenBank/DDBJ databases">
        <authorList>
            <person name="Varghese N."/>
            <person name="Submissions S."/>
        </authorList>
    </citation>
    <scope>NUCLEOTIDE SEQUENCE [LARGE SCALE GENOMIC DNA]</scope>
    <source>
        <strain evidence="3">DSM 44796</strain>
    </source>
</reference>
<dbReference type="EMBL" id="FNET01000001">
    <property type="protein sequence ID" value="SDI91323.1"/>
    <property type="molecule type" value="Genomic_DNA"/>
</dbReference>
<dbReference type="CDD" id="cd05233">
    <property type="entry name" value="SDR_c"/>
    <property type="match status" value="1"/>
</dbReference>
<dbReference type="PRINTS" id="PR00081">
    <property type="entry name" value="GDHRDH"/>
</dbReference>
<evidence type="ECO:0000313" key="2">
    <source>
        <dbReference type="EMBL" id="SDI91323.1"/>
    </source>
</evidence>
<dbReference type="Gene3D" id="3.40.50.720">
    <property type="entry name" value="NAD(P)-binding Rossmann-like Domain"/>
    <property type="match status" value="1"/>
</dbReference>
<proteinExistence type="inferred from homology"/>
<dbReference type="AlphaFoldDB" id="A0A1G8PFQ4"/>